<proteinExistence type="inferred from homology"/>
<evidence type="ECO:0000256" key="2">
    <source>
        <dbReference type="ARBA" id="ARBA00010992"/>
    </source>
</evidence>
<dbReference type="PRINTS" id="PR00171">
    <property type="entry name" value="SUGRTRNSPORT"/>
</dbReference>
<dbReference type="EMBL" id="CP046600">
    <property type="protein sequence ID" value="QUR69243.1"/>
    <property type="molecule type" value="Genomic_DNA"/>
</dbReference>
<dbReference type="InterPro" id="IPR003663">
    <property type="entry name" value="Sugar/inositol_transpt"/>
</dbReference>
<feature type="transmembrane region" description="Helical" evidence="6">
    <location>
        <begin position="70"/>
        <end position="88"/>
    </location>
</feature>
<feature type="transmembrane region" description="Helical" evidence="6">
    <location>
        <begin position="229"/>
        <end position="252"/>
    </location>
</feature>
<feature type="transmembrane region" description="Helical" evidence="6">
    <location>
        <begin position="128"/>
        <end position="151"/>
    </location>
</feature>
<evidence type="ECO:0000313" key="9">
    <source>
        <dbReference type="Proteomes" id="UP000682202"/>
    </source>
</evidence>
<evidence type="ECO:0000313" key="8">
    <source>
        <dbReference type="EMBL" id="QUR69243.1"/>
    </source>
</evidence>
<gene>
    <name evidence="8" type="ORF">F6B93_21145</name>
</gene>
<evidence type="ECO:0000256" key="5">
    <source>
        <dbReference type="ARBA" id="ARBA00023136"/>
    </source>
</evidence>
<dbReference type="Gene3D" id="1.20.1250.20">
    <property type="entry name" value="MFS general substrate transporter like domains"/>
    <property type="match status" value="1"/>
</dbReference>
<comment type="subcellular location">
    <subcellularLocation>
        <location evidence="1">Cell membrane</location>
        <topology evidence="1">Multi-pass membrane protein</topology>
    </subcellularLocation>
</comment>
<protein>
    <submittedName>
        <fullName evidence="8">MFS transporter</fullName>
    </submittedName>
</protein>
<dbReference type="InterPro" id="IPR020846">
    <property type="entry name" value="MFS_dom"/>
</dbReference>
<name>A0A975K1B3_9MYCO</name>
<feature type="transmembrane region" description="Helical" evidence="6">
    <location>
        <begin position="316"/>
        <end position="339"/>
    </location>
</feature>
<dbReference type="Proteomes" id="UP000682202">
    <property type="component" value="Chromosome"/>
</dbReference>
<dbReference type="InterPro" id="IPR005828">
    <property type="entry name" value="MFS_sugar_transport-like"/>
</dbReference>
<feature type="domain" description="Major facilitator superfamily (MFS) profile" evidence="7">
    <location>
        <begin position="4"/>
        <end position="406"/>
    </location>
</feature>
<dbReference type="GO" id="GO:0005886">
    <property type="term" value="C:plasma membrane"/>
    <property type="evidence" value="ECO:0007669"/>
    <property type="project" value="UniProtKB-SubCell"/>
</dbReference>
<keyword evidence="5 6" id="KW-0472">Membrane</keyword>
<dbReference type="PROSITE" id="PS50850">
    <property type="entry name" value="MFS"/>
    <property type="match status" value="1"/>
</dbReference>
<dbReference type="GO" id="GO:0005351">
    <property type="term" value="F:carbohydrate:proton symporter activity"/>
    <property type="evidence" value="ECO:0007669"/>
    <property type="project" value="TreeGrafter"/>
</dbReference>
<feature type="transmembrane region" description="Helical" evidence="6">
    <location>
        <begin position="94"/>
        <end position="116"/>
    </location>
</feature>
<dbReference type="CDD" id="cd17316">
    <property type="entry name" value="MFS_SV2_like"/>
    <property type="match status" value="1"/>
</dbReference>
<feature type="transmembrane region" description="Helical" evidence="6">
    <location>
        <begin position="157"/>
        <end position="176"/>
    </location>
</feature>
<evidence type="ECO:0000256" key="4">
    <source>
        <dbReference type="ARBA" id="ARBA00022989"/>
    </source>
</evidence>
<dbReference type="SUPFAM" id="SSF103473">
    <property type="entry name" value="MFS general substrate transporter"/>
    <property type="match status" value="1"/>
</dbReference>
<feature type="transmembrane region" description="Helical" evidence="6">
    <location>
        <begin position="264"/>
        <end position="284"/>
    </location>
</feature>
<keyword evidence="3 6" id="KW-0812">Transmembrane</keyword>
<sequence>MRRLVVVLTAATFLDGYILGIIGPVTQKMSDDLGLSSLWLGLIAAAPLLAIFVGAPLGGWAADKFGRKPVLMVDMGLFVILSGVQLFVDSPVQLVVARLLIGIAIGIQYAMGSPLMSEFAPAAVRGRLLGLTLVTWYAGFMAAFLVGYVLVRAGFSWQAILAASTVIAVPLFIVSIKLPESPRWLWSQGRHQQALSIARRYTLAEIADVEHEHTRTGTFRMLFSPDYRLTTLFTSGFWFCAVTPYFAIATFADSVLAGYGLGGGLAGWGFALSVAGVVVMVLLIDKIGRRPLVVSTQWLCAVFLAAIGLWAGAPPIIVLALYLAFSFATAICGGLTNIYTAEVFPTEVRAIGMGFAAAFSRIGAALGTFLLPWSMANLGTAITMGIAAGIAATGAALSQWLAPETRGKSLTEASAAMSR</sequence>
<evidence type="ECO:0000259" key="7">
    <source>
        <dbReference type="PROSITE" id="PS50850"/>
    </source>
</evidence>
<dbReference type="InterPro" id="IPR050360">
    <property type="entry name" value="MFS_Sugar_Transporters"/>
</dbReference>
<feature type="transmembrane region" description="Helical" evidence="6">
    <location>
        <begin position="36"/>
        <end position="58"/>
    </location>
</feature>
<dbReference type="PANTHER" id="PTHR48022:SF2">
    <property type="entry name" value="PLASTIDIC GLUCOSE TRANSPORTER 4"/>
    <property type="match status" value="1"/>
</dbReference>
<evidence type="ECO:0000256" key="1">
    <source>
        <dbReference type="ARBA" id="ARBA00004651"/>
    </source>
</evidence>
<feature type="transmembrane region" description="Helical" evidence="6">
    <location>
        <begin position="351"/>
        <end position="375"/>
    </location>
</feature>
<evidence type="ECO:0000256" key="3">
    <source>
        <dbReference type="ARBA" id="ARBA00022692"/>
    </source>
</evidence>
<dbReference type="RefSeq" id="WP_211696827.1">
    <property type="nucleotide sequence ID" value="NZ_CP046600.1"/>
</dbReference>
<keyword evidence="9" id="KW-1185">Reference proteome</keyword>
<dbReference type="Pfam" id="PF00083">
    <property type="entry name" value="Sugar_tr"/>
    <property type="match status" value="1"/>
</dbReference>
<dbReference type="PANTHER" id="PTHR48022">
    <property type="entry name" value="PLASTIDIC GLUCOSE TRANSPORTER 4"/>
    <property type="match status" value="1"/>
</dbReference>
<dbReference type="InterPro" id="IPR005829">
    <property type="entry name" value="Sugar_transporter_CS"/>
</dbReference>
<feature type="transmembrane region" description="Helical" evidence="6">
    <location>
        <begin position="381"/>
        <end position="402"/>
    </location>
</feature>
<dbReference type="InterPro" id="IPR036259">
    <property type="entry name" value="MFS_trans_sf"/>
</dbReference>
<dbReference type="PROSITE" id="PS00216">
    <property type="entry name" value="SUGAR_TRANSPORT_1"/>
    <property type="match status" value="1"/>
</dbReference>
<dbReference type="KEGG" id="mspg:F6B93_21145"/>
<accession>A0A975K1B3</accession>
<evidence type="ECO:0000256" key="6">
    <source>
        <dbReference type="SAM" id="Phobius"/>
    </source>
</evidence>
<organism evidence="8 9">
    <name type="scientific">Mycobacterium spongiae</name>
    <dbReference type="NCBI Taxonomy" id="886343"/>
    <lineage>
        <taxon>Bacteria</taxon>
        <taxon>Bacillati</taxon>
        <taxon>Actinomycetota</taxon>
        <taxon>Actinomycetes</taxon>
        <taxon>Mycobacteriales</taxon>
        <taxon>Mycobacteriaceae</taxon>
        <taxon>Mycobacterium</taxon>
    </lineage>
</organism>
<dbReference type="AlphaFoldDB" id="A0A975K1B3"/>
<dbReference type="PROSITE" id="PS00217">
    <property type="entry name" value="SUGAR_TRANSPORT_2"/>
    <property type="match status" value="1"/>
</dbReference>
<comment type="similarity">
    <text evidence="2">Belongs to the major facilitator superfamily. Sugar transporter (TC 2.A.1.1) family.</text>
</comment>
<keyword evidence="4 6" id="KW-1133">Transmembrane helix</keyword>
<feature type="transmembrane region" description="Helical" evidence="6">
    <location>
        <begin position="291"/>
        <end position="310"/>
    </location>
</feature>
<reference evidence="8" key="1">
    <citation type="submission" date="2019-12" db="EMBL/GenBank/DDBJ databases">
        <title>Mycobacterium spongiae sp. nov.</title>
        <authorList>
            <person name="Stinear T."/>
        </authorList>
    </citation>
    <scope>NUCLEOTIDE SEQUENCE</scope>
    <source>
        <strain evidence="8">FSD4b-SM</strain>
    </source>
</reference>